<dbReference type="PANTHER" id="PTHR43212">
    <property type="entry name" value="QUERCETIN 2,3-DIOXYGENASE"/>
    <property type="match status" value="1"/>
</dbReference>
<evidence type="ECO:0000313" key="5">
    <source>
        <dbReference type="Proteomes" id="UP001199469"/>
    </source>
</evidence>
<dbReference type="Proteomes" id="UP001199469">
    <property type="component" value="Unassembled WGS sequence"/>
</dbReference>
<comment type="caution">
    <text evidence="4">The sequence shown here is derived from an EMBL/GenBank/DDBJ whole genome shotgun (WGS) entry which is preliminary data.</text>
</comment>
<dbReference type="InterPro" id="IPR014710">
    <property type="entry name" value="RmlC-like_jellyroll"/>
</dbReference>
<feature type="domain" description="Pirin N-terminal" evidence="3">
    <location>
        <begin position="12"/>
        <end position="127"/>
    </location>
</feature>
<dbReference type="Pfam" id="PF02678">
    <property type="entry name" value="Pirin"/>
    <property type="match status" value="1"/>
</dbReference>
<sequence length="251" mass="25832">MSGSVDVRRGADRAVTTHPGIETRHAFSFGAHHEPGNTHHGLLLAHNEDRIDPGAGYDTHAHRDTEIVTWVLTGALAHADSEGHAGELRPGSVQRVSAGRGIEHSERHAATGPGAGAEGLHLVQMWLLPDSPGAAPDHEQRDLSAALAGGDLVTVASGMARDDDGPGVRLGVASAALHVARPAAGRALELPDAEYLHVHVARGTATLSAGDAPVALAAGDAARLRAAGRPALTATTDAEVLVWEMHEGLGD</sequence>
<keyword evidence="5" id="KW-1185">Reference proteome</keyword>
<dbReference type="Gene3D" id="2.60.120.10">
    <property type="entry name" value="Jelly Rolls"/>
    <property type="match status" value="2"/>
</dbReference>
<dbReference type="PANTHER" id="PTHR43212:SF3">
    <property type="entry name" value="QUERCETIN 2,3-DIOXYGENASE"/>
    <property type="match status" value="1"/>
</dbReference>
<dbReference type="InterPro" id="IPR012093">
    <property type="entry name" value="Pirin"/>
</dbReference>
<accession>A0ABS8P1U1</accession>
<evidence type="ECO:0000256" key="2">
    <source>
        <dbReference type="RuleBase" id="RU003457"/>
    </source>
</evidence>
<dbReference type="RefSeq" id="WP_230729899.1">
    <property type="nucleotide sequence ID" value="NZ_JAJNDB010000001.1"/>
</dbReference>
<evidence type="ECO:0000256" key="1">
    <source>
        <dbReference type="ARBA" id="ARBA00008416"/>
    </source>
</evidence>
<organism evidence="4 5">
    <name type="scientific">Actinomycetospora endophytica</name>
    <dbReference type="NCBI Taxonomy" id="2291215"/>
    <lineage>
        <taxon>Bacteria</taxon>
        <taxon>Bacillati</taxon>
        <taxon>Actinomycetota</taxon>
        <taxon>Actinomycetes</taxon>
        <taxon>Pseudonocardiales</taxon>
        <taxon>Pseudonocardiaceae</taxon>
        <taxon>Actinomycetospora</taxon>
    </lineage>
</organism>
<reference evidence="4 5" key="1">
    <citation type="submission" date="2021-11" db="EMBL/GenBank/DDBJ databases">
        <title>Draft genome sequence of Actinomycetospora sp. SF1 isolated from the rhizosphere soil.</title>
        <authorList>
            <person name="Duangmal K."/>
            <person name="Chantavorakit T."/>
        </authorList>
    </citation>
    <scope>NUCLEOTIDE SEQUENCE [LARGE SCALE GENOMIC DNA]</scope>
    <source>
        <strain evidence="4 5">TBRC 5722</strain>
    </source>
</reference>
<dbReference type="EMBL" id="JAJNDB010000001">
    <property type="protein sequence ID" value="MCD2192212.1"/>
    <property type="molecule type" value="Genomic_DNA"/>
</dbReference>
<name>A0ABS8P1U1_9PSEU</name>
<dbReference type="PIRSF" id="PIRSF006232">
    <property type="entry name" value="Pirin"/>
    <property type="match status" value="1"/>
</dbReference>
<dbReference type="InterPro" id="IPR003829">
    <property type="entry name" value="Pirin_N_dom"/>
</dbReference>
<protein>
    <submittedName>
        <fullName evidence="4">Pirin family protein</fullName>
    </submittedName>
</protein>
<dbReference type="InterPro" id="IPR011051">
    <property type="entry name" value="RmlC_Cupin_sf"/>
</dbReference>
<comment type="similarity">
    <text evidence="1 2">Belongs to the pirin family.</text>
</comment>
<dbReference type="SUPFAM" id="SSF51182">
    <property type="entry name" value="RmlC-like cupins"/>
    <property type="match status" value="1"/>
</dbReference>
<evidence type="ECO:0000259" key="3">
    <source>
        <dbReference type="Pfam" id="PF02678"/>
    </source>
</evidence>
<gene>
    <name evidence="4" type="ORF">LQ327_02230</name>
</gene>
<proteinExistence type="inferred from homology"/>
<evidence type="ECO:0000313" key="4">
    <source>
        <dbReference type="EMBL" id="MCD2192212.1"/>
    </source>
</evidence>